<dbReference type="PANTHER" id="PTHR38681:SF1">
    <property type="entry name" value="RETROVIRUS-RELATED POL POLYPROTEIN FROM TRANSPOSON 412-LIKE PROTEIN"/>
    <property type="match status" value="1"/>
</dbReference>
<dbReference type="Gene3D" id="3.30.420.10">
    <property type="entry name" value="Ribonuclease H-like superfamily/Ribonuclease H"/>
    <property type="match status" value="1"/>
</dbReference>
<dbReference type="SUPFAM" id="SSF53098">
    <property type="entry name" value="Ribonuclease H-like"/>
    <property type="match status" value="1"/>
</dbReference>
<sequence>MEKDCRAWARTCLDCQRSKVSRHVHSPLGAFQTPTNRFSHIHIDIIGPFPPLQSFRYCLTVVDRFTRWPEVCPMKDSARETVIQALLACWISRFGFPQVITSDRGAQFTSHYFRDFVKFFGVKHNFTNSWHPSSNGLVERFHRQLKAAIMSHSCSNWALSLPLILLGIRSSFKEDLKTSSAELVYGETLRLPGEFFRYDPLNSQQCDPHFILYNLRNIMTHLKPVPTSAHGTPALFLHKDLKDCTHVFLKEGGFLKSLQPPYTGPHEVIKRDEKTFTLKIRGKPQAVSIDRVKPAYVFSSTSAISKQVGEHQSKHVHFEDDAYDTAPGDGVANVRRSQPRSVRSADEEEKANE</sequence>
<dbReference type="InterPro" id="IPR012337">
    <property type="entry name" value="RNaseH-like_sf"/>
</dbReference>
<comment type="caution">
    <text evidence="3">The sequence shown here is derived from an EMBL/GenBank/DDBJ whole genome shotgun (WGS) entry which is preliminary data.</text>
</comment>
<evidence type="ECO:0000313" key="3">
    <source>
        <dbReference type="EMBL" id="KAL3390932.1"/>
    </source>
</evidence>
<accession>A0ABD2WD90</accession>
<feature type="domain" description="Integrase catalytic" evidence="2">
    <location>
        <begin position="30"/>
        <end position="200"/>
    </location>
</feature>
<evidence type="ECO:0000256" key="1">
    <source>
        <dbReference type="SAM" id="MobiDB-lite"/>
    </source>
</evidence>
<evidence type="ECO:0000313" key="4">
    <source>
        <dbReference type="Proteomes" id="UP001627154"/>
    </source>
</evidence>
<dbReference type="Proteomes" id="UP001627154">
    <property type="component" value="Unassembled WGS sequence"/>
</dbReference>
<dbReference type="PANTHER" id="PTHR38681">
    <property type="entry name" value="RETROVIRUS-RELATED POL POLYPROTEIN FROM TRANSPOSON 412-LIKE PROTEIN-RELATED"/>
    <property type="match status" value="1"/>
</dbReference>
<dbReference type="InterPro" id="IPR001584">
    <property type="entry name" value="Integrase_cat-core"/>
</dbReference>
<dbReference type="EMBL" id="JBJJXI010000113">
    <property type="protein sequence ID" value="KAL3390932.1"/>
    <property type="molecule type" value="Genomic_DNA"/>
</dbReference>
<dbReference type="AlphaFoldDB" id="A0ABD2WD90"/>
<gene>
    <name evidence="3" type="ORF">TKK_014194</name>
</gene>
<dbReference type="InterPro" id="IPR036397">
    <property type="entry name" value="RNaseH_sf"/>
</dbReference>
<dbReference type="FunFam" id="3.30.420.10:FF:000063">
    <property type="entry name" value="Retrovirus-related Pol polyprotein from transposon 297-like Protein"/>
    <property type="match status" value="1"/>
</dbReference>
<organism evidence="3 4">
    <name type="scientific">Trichogramma kaykai</name>
    <dbReference type="NCBI Taxonomy" id="54128"/>
    <lineage>
        <taxon>Eukaryota</taxon>
        <taxon>Metazoa</taxon>
        <taxon>Ecdysozoa</taxon>
        <taxon>Arthropoda</taxon>
        <taxon>Hexapoda</taxon>
        <taxon>Insecta</taxon>
        <taxon>Pterygota</taxon>
        <taxon>Neoptera</taxon>
        <taxon>Endopterygota</taxon>
        <taxon>Hymenoptera</taxon>
        <taxon>Apocrita</taxon>
        <taxon>Proctotrupomorpha</taxon>
        <taxon>Chalcidoidea</taxon>
        <taxon>Trichogrammatidae</taxon>
        <taxon>Trichogramma</taxon>
    </lineage>
</organism>
<dbReference type="PROSITE" id="PS50994">
    <property type="entry name" value="INTEGRASE"/>
    <property type="match status" value="1"/>
</dbReference>
<protein>
    <recommendedName>
        <fullName evidence="2">Integrase catalytic domain-containing protein</fullName>
    </recommendedName>
</protein>
<proteinExistence type="predicted"/>
<keyword evidence="4" id="KW-1185">Reference proteome</keyword>
<feature type="region of interest" description="Disordered" evidence="1">
    <location>
        <begin position="321"/>
        <end position="353"/>
    </location>
</feature>
<evidence type="ECO:0000259" key="2">
    <source>
        <dbReference type="PROSITE" id="PS50994"/>
    </source>
</evidence>
<name>A0ABD2WD90_9HYME</name>
<reference evidence="3 4" key="1">
    <citation type="journal article" date="2024" name="bioRxiv">
        <title>A reference genome for Trichogramma kaykai: A tiny desert-dwelling parasitoid wasp with competing sex-ratio distorters.</title>
        <authorList>
            <person name="Culotta J."/>
            <person name="Lindsey A.R."/>
        </authorList>
    </citation>
    <scope>NUCLEOTIDE SEQUENCE [LARGE SCALE GENOMIC DNA]</scope>
    <source>
        <strain evidence="3 4">KSX58</strain>
    </source>
</reference>
<dbReference type="Pfam" id="PF00665">
    <property type="entry name" value="rve"/>
    <property type="match status" value="1"/>
</dbReference>